<comment type="caution">
    <text evidence="2">The sequence shown here is derived from an EMBL/GenBank/DDBJ whole genome shotgun (WGS) entry which is preliminary data.</text>
</comment>
<accession>A0A9P1IKI1</accession>
<evidence type="ECO:0000256" key="1">
    <source>
        <dbReference type="SAM" id="Phobius"/>
    </source>
</evidence>
<dbReference type="EMBL" id="CANHGI010000003">
    <property type="protein sequence ID" value="CAI5444897.1"/>
    <property type="molecule type" value="Genomic_DNA"/>
</dbReference>
<protein>
    <submittedName>
        <fullName evidence="2">Uncharacterized protein</fullName>
    </submittedName>
</protein>
<sequence length="136" mass="16068">MTENEENEESNANNDTGYYTPKNILNPAMFRLAEITRALSEVNMEVEQEKYMEENEMKRHTIINTFEIQQEPETKLEFRLEIEPLNKAESILEMENCPTRKSWFERNKDEVGNILIFVLSLSIGLFLILLCFSWPE</sequence>
<keyword evidence="3" id="KW-1185">Reference proteome</keyword>
<keyword evidence="1" id="KW-1133">Transmembrane helix</keyword>
<proteinExistence type="predicted"/>
<keyword evidence="1" id="KW-0812">Transmembrane</keyword>
<gene>
    <name evidence="2" type="ORF">CAMP_LOCUS7534</name>
</gene>
<evidence type="ECO:0000313" key="2">
    <source>
        <dbReference type="EMBL" id="CAI5444897.1"/>
    </source>
</evidence>
<evidence type="ECO:0000313" key="3">
    <source>
        <dbReference type="Proteomes" id="UP001152747"/>
    </source>
</evidence>
<dbReference type="Proteomes" id="UP001152747">
    <property type="component" value="Unassembled WGS sequence"/>
</dbReference>
<name>A0A9P1IKI1_9PELO</name>
<keyword evidence="1" id="KW-0472">Membrane</keyword>
<organism evidence="2 3">
    <name type="scientific">Caenorhabditis angaria</name>
    <dbReference type="NCBI Taxonomy" id="860376"/>
    <lineage>
        <taxon>Eukaryota</taxon>
        <taxon>Metazoa</taxon>
        <taxon>Ecdysozoa</taxon>
        <taxon>Nematoda</taxon>
        <taxon>Chromadorea</taxon>
        <taxon>Rhabditida</taxon>
        <taxon>Rhabditina</taxon>
        <taxon>Rhabditomorpha</taxon>
        <taxon>Rhabditoidea</taxon>
        <taxon>Rhabditidae</taxon>
        <taxon>Peloderinae</taxon>
        <taxon>Caenorhabditis</taxon>
    </lineage>
</organism>
<dbReference type="OrthoDB" id="5837567at2759"/>
<reference evidence="2" key="1">
    <citation type="submission" date="2022-11" db="EMBL/GenBank/DDBJ databases">
        <authorList>
            <person name="Kikuchi T."/>
        </authorList>
    </citation>
    <scope>NUCLEOTIDE SEQUENCE</scope>
    <source>
        <strain evidence="2">PS1010</strain>
    </source>
</reference>
<feature type="transmembrane region" description="Helical" evidence="1">
    <location>
        <begin position="111"/>
        <end position="135"/>
    </location>
</feature>
<dbReference type="AlphaFoldDB" id="A0A9P1IKI1"/>